<evidence type="ECO:0000256" key="1">
    <source>
        <dbReference type="ARBA" id="ARBA00006987"/>
    </source>
</evidence>
<dbReference type="SUPFAM" id="SSF53850">
    <property type="entry name" value="Periplasmic binding protein-like II"/>
    <property type="match status" value="1"/>
</dbReference>
<reference evidence="2" key="1">
    <citation type="journal article" date="2014" name="Int. J. Syst. Evol. Microbiol.">
        <title>Complete genome sequence of Corynebacterium casei LMG S-19264T (=DSM 44701T), isolated from a smear-ripened cheese.</title>
        <authorList>
            <consortium name="US DOE Joint Genome Institute (JGI-PGF)"/>
            <person name="Walter F."/>
            <person name="Albersmeier A."/>
            <person name="Kalinowski J."/>
            <person name="Ruckert C."/>
        </authorList>
    </citation>
    <scope>NUCLEOTIDE SEQUENCE</scope>
    <source>
        <strain evidence="2">CGMCC 1.3617</strain>
    </source>
</reference>
<dbReference type="Gene3D" id="3.40.190.150">
    <property type="entry name" value="Bordetella uptake gene, domain 1"/>
    <property type="match status" value="1"/>
</dbReference>
<keyword evidence="3" id="KW-1185">Reference proteome</keyword>
<dbReference type="PIRSF" id="PIRSF017082">
    <property type="entry name" value="YflP"/>
    <property type="match status" value="1"/>
</dbReference>
<dbReference type="InterPro" id="IPR005064">
    <property type="entry name" value="BUG"/>
</dbReference>
<evidence type="ECO:0000313" key="2">
    <source>
        <dbReference type="EMBL" id="GGJ23623.1"/>
    </source>
</evidence>
<gene>
    <name evidence="2" type="ORF">GCM10011320_33660</name>
</gene>
<accession>A0A917KR61</accession>
<dbReference type="RefSeq" id="WP_188968636.1">
    <property type="nucleotide sequence ID" value="NZ_BMKW01000008.1"/>
</dbReference>
<proteinExistence type="inferred from homology"/>
<comment type="similarity">
    <text evidence="1">Belongs to the UPF0065 (bug) family.</text>
</comment>
<dbReference type="InterPro" id="IPR042100">
    <property type="entry name" value="Bug_dom1"/>
</dbReference>
<comment type="caution">
    <text evidence="2">The sequence shown here is derived from an EMBL/GenBank/DDBJ whole genome shotgun (WGS) entry which is preliminary data.</text>
</comment>
<reference evidence="2" key="2">
    <citation type="submission" date="2020-09" db="EMBL/GenBank/DDBJ databases">
        <authorList>
            <person name="Sun Q."/>
            <person name="Zhou Y."/>
        </authorList>
    </citation>
    <scope>NUCLEOTIDE SEQUENCE</scope>
    <source>
        <strain evidence="2">CGMCC 1.3617</strain>
    </source>
</reference>
<dbReference type="PANTHER" id="PTHR42928:SF5">
    <property type="entry name" value="BLR1237 PROTEIN"/>
    <property type="match status" value="1"/>
</dbReference>
<dbReference type="AlphaFoldDB" id="A0A917KR61"/>
<dbReference type="Proteomes" id="UP000661507">
    <property type="component" value="Unassembled WGS sequence"/>
</dbReference>
<dbReference type="CDD" id="cd13578">
    <property type="entry name" value="PBP2_Bug27"/>
    <property type="match status" value="1"/>
</dbReference>
<protein>
    <submittedName>
        <fullName evidence="2">ABC transporter substrate-binding protein</fullName>
    </submittedName>
</protein>
<dbReference type="Gene3D" id="3.40.190.10">
    <property type="entry name" value="Periplasmic binding protein-like II"/>
    <property type="match status" value="1"/>
</dbReference>
<dbReference type="EMBL" id="BMKW01000008">
    <property type="protein sequence ID" value="GGJ23623.1"/>
    <property type="molecule type" value="Genomic_DNA"/>
</dbReference>
<evidence type="ECO:0000313" key="3">
    <source>
        <dbReference type="Proteomes" id="UP000661507"/>
    </source>
</evidence>
<sequence>MKTTRRALLGASAALLPHGARAEDGYPNRPIRLIVAFPPGSINDSTARLIAPELSRELGQPVIVENRAGAGGLVGTEVVVRAPADGHVIGIGTMSQLVMNLALYTNIPFDLVNGLSFIGMISDTPSLLVVNPSVPANTLAELIAYARANPGKLNYASAGNGSINHVGTEQFMAVAGIRMTHIPYRGQGPAQTDLLAGNVDLSFDSGPAAIEHVRAGRMRALAVSFRHRIAQLPDVPLFAEAGLPGYANNSWNLLMTTAGTPTPVILRLNAVLRRVLSDPEIQRRFELGATEVVTDSTPESTATFVEAQRATWIPIARGLGITFN</sequence>
<dbReference type="Pfam" id="PF03401">
    <property type="entry name" value="TctC"/>
    <property type="match status" value="1"/>
</dbReference>
<organism evidence="2 3">
    <name type="scientific">Neoroseomonas lacus</name>
    <dbReference type="NCBI Taxonomy" id="287609"/>
    <lineage>
        <taxon>Bacteria</taxon>
        <taxon>Pseudomonadati</taxon>
        <taxon>Pseudomonadota</taxon>
        <taxon>Alphaproteobacteria</taxon>
        <taxon>Acetobacterales</taxon>
        <taxon>Acetobacteraceae</taxon>
        <taxon>Neoroseomonas</taxon>
    </lineage>
</organism>
<name>A0A917KR61_9PROT</name>
<dbReference type="PANTHER" id="PTHR42928">
    <property type="entry name" value="TRICARBOXYLATE-BINDING PROTEIN"/>
    <property type="match status" value="1"/>
</dbReference>